<dbReference type="EMBL" id="CM042887">
    <property type="protein sequence ID" value="KAI4331203.1"/>
    <property type="molecule type" value="Genomic_DNA"/>
</dbReference>
<name>A0ACB9N5D3_9MYRT</name>
<comment type="caution">
    <text evidence="1">The sequence shown here is derived from an EMBL/GenBank/DDBJ whole genome shotgun (WGS) entry which is preliminary data.</text>
</comment>
<keyword evidence="2" id="KW-1185">Reference proteome</keyword>
<accession>A0ACB9N5D3</accession>
<evidence type="ECO:0000313" key="1">
    <source>
        <dbReference type="EMBL" id="KAI4331203.1"/>
    </source>
</evidence>
<protein>
    <submittedName>
        <fullName evidence="1">Uncharacterized protein</fullName>
    </submittedName>
</protein>
<evidence type="ECO:0000313" key="2">
    <source>
        <dbReference type="Proteomes" id="UP001057402"/>
    </source>
</evidence>
<proteinExistence type="predicted"/>
<dbReference type="Proteomes" id="UP001057402">
    <property type="component" value="Chromosome 8"/>
</dbReference>
<sequence length="185" mass="20457">MVLMQLCWSISRAIQQMSNAASSTRKSSMIASSATCRTTSRILSTSLTLPPVTTHTPDHPADVLVSAPKMSALIRMMGRAISNELCKMLDPGKPSFTPKKRKTSVVIAEAFDGLKQNTKAKIPFYGSFHGGCGEWRHLRKKTDLIIVDTSDRQKQEAALLEEMRQVSEATVMSWLKTSSPEEMLL</sequence>
<organism evidence="1 2">
    <name type="scientific">Melastoma candidum</name>
    <dbReference type="NCBI Taxonomy" id="119954"/>
    <lineage>
        <taxon>Eukaryota</taxon>
        <taxon>Viridiplantae</taxon>
        <taxon>Streptophyta</taxon>
        <taxon>Embryophyta</taxon>
        <taxon>Tracheophyta</taxon>
        <taxon>Spermatophyta</taxon>
        <taxon>Magnoliopsida</taxon>
        <taxon>eudicotyledons</taxon>
        <taxon>Gunneridae</taxon>
        <taxon>Pentapetalae</taxon>
        <taxon>rosids</taxon>
        <taxon>malvids</taxon>
        <taxon>Myrtales</taxon>
        <taxon>Melastomataceae</taxon>
        <taxon>Melastomatoideae</taxon>
        <taxon>Melastomateae</taxon>
        <taxon>Melastoma</taxon>
    </lineage>
</organism>
<gene>
    <name evidence="1" type="ORF">MLD38_029409</name>
</gene>
<reference evidence="2" key="1">
    <citation type="journal article" date="2023" name="Front. Plant Sci.">
        <title>Chromosomal-level genome assembly of Melastoma candidum provides insights into trichome evolution.</title>
        <authorList>
            <person name="Zhong Y."/>
            <person name="Wu W."/>
            <person name="Sun C."/>
            <person name="Zou P."/>
            <person name="Liu Y."/>
            <person name="Dai S."/>
            <person name="Zhou R."/>
        </authorList>
    </citation>
    <scope>NUCLEOTIDE SEQUENCE [LARGE SCALE GENOMIC DNA]</scope>
</reference>